<dbReference type="Proteomes" id="UP000814140">
    <property type="component" value="Unassembled WGS sequence"/>
</dbReference>
<comment type="caution">
    <text evidence="1">The sequence shown here is derived from an EMBL/GenBank/DDBJ whole genome shotgun (WGS) entry which is preliminary data.</text>
</comment>
<evidence type="ECO:0000313" key="2">
    <source>
        <dbReference type="Proteomes" id="UP000814140"/>
    </source>
</evidence>
<reference evidence="1" key="2">
    <citation type="journal article" date="2022" name="New Phytol.">
        <title>Evolutionary transition to the ectomycorrhizal habit in the genomes of a hyperdiverse lineage of mushroom-forming fungi.</title>
        <authorList>
            <person name="Looney B."/>
            <person name="Miyauchi S."/>
            <person name="Morin E."/>
            <person name="Drula E."/>
            <person name="Courty P.E."/>
            <person name="Kohler A."/>
            <person name="Kuo A."/>
            <person name="LaButti K."/>
            <person name="Pangilinan J."/>
            <person name="Lipzen A."/>
            <person name="Riley R."/>
            <person name="Andreopoulos W."/>
            <person name="He G."/>
            <person name="Johnson J."/>
            <person name="Nolan M."/>
            <person name="Tritt A."/>
            <person name="Barry K.W."/>
            <person name="Grigoriev I.V."/>
            <person name="Nagy L.G."/>
            <person name="Hibbett D."/>
            <person name="Henrissat B."/>
            <person name="Matheny P.B."/>
            <person name="Labbe J."/>
            <person name="Martin F.M."/>
        </authorList>
    </citation>
    <scope>NUCLEOTIDE SEQUENCE</scope>
    <source>
        <strain evidence="1">HHB10654</strain>
    </source>
</reference>
<sequence>MSSRSPSPSDSPPHYPGELPVIASPPRSPSPGAVREARLAALQRRQATLPPEESTESFKAFDDDYAKRIEFRRLIEPGILRPNAKEVAMASIRTLSTIAENLLREPENPKFRQFKPTNHIIKQRLVDPKGALEYAVALGFRPEVENFQPLYVFHDRHMSDLRIGAAILLEVMAVEAEKQERDELNKKSRKAEEDARVEKVKQAFIDDRRSKMMRDERERARAEAKKNKPA</sequence>
<organism evidence="1 2">
    <name type="scientific">Artomyces pyxidatus</name>
    <dbReference type="NCBI Taxonomy" id="48021"/>
    <lineage>
        <taxon>Eukaryota</taxon>
        <taxon>Fungi</taxon>
        <taxon>Dikarya</taxon>
        <taxon>Basidiomycota</taxon>
        <taxon>Agaricomycotina</taxon>
        <taxon>Agaricomycetes</taxon>
        <taxon>Russulales</taxon>
        <taxon>Auriscalpiaceae</taxon>
        <taxon>Artomyces</taxon>
    </lineage>
</organism>
<protein>
    <submittedName>
        <fullName evidence="1">Uncharacterized protein</fullName>
    </submittedName>
</protein>
<evidence type="ECO:0000313" key="1">
    <source>
        <dbReference type="EMBL" id="KAI0068837.1"/>
    </source>
</evidence>
<reference evidence="1" key="1">
    <citation type="submission" date="2021-03" db="EMBL/GenBank/DDBJ databases">
        <authorList>
            <consortium name="DOE Joint Genome Institute"/>
            <person name="Ahrendt S."/>
            <person name="Looney B.P."/>
            <person name="Miyauchi S."/>
            <person name="Morin E."/>
            <person name="Drula E."/>
            <person name="Courty P.E."/>
            <person name="Chicoki N."/>
            <person name="Fauchery L."/>
            <person name="Kohler A."/>
            <person name="Kuo A."/>
            <person name="Labutti K."/>
            <person name="Pangilinan J."/>
            <person name="Lipzen A."/>
            <person name="Riley R."/>
            <person name="Andreopoulos W."/>
            <person name="He G."/>
            <person name="Johnson J."/>
            <person name="Barry K.W."/>
            <person name="Grigoriev I.V."/>
            <person name="Nagy L."/>
            <person name="Hibbett D."/>
            <person name="Henrissat B."/>
            <person name="Matheny P.B."/>
            <person name="Labbe J."/>
            <person name="Martin F."/>
        </authorList>
    </citation>
    <scope>NUCLEOTIDE SEQUENCE</scope>
    <source>
        <strain evidence="1">HHB10654</strain>
    </source>
</reference>
<keyword evidence="2" id="KW-1185">Reference proteome</keyword>
<dbReference type="EMBL" id="MU277187">
    <property type="protein sequence ID" value="KAI0068837.1"/>
    <property type="molecule type" value="Genomic_DNA"/>
</dbReference>
<gene>
    <name evidence="1" type="ORF">BV25DRAFT_1817752</name>
</gene>
<accession>A0ACB8TK80</accession>
<proteinExistence type="predicted"/>
<name>A0ACB8TK80_9AGAM</name>